<protein>
    <recommendedName>
        <fullName evidence="1">Phosphodiester glycosidase domain-containing protein</fullName>
    </recommendedName>
</protein>
<organism evidence="2">
    <name type="scientific">bioreactor metagenome</name>
    <dbReference type="NCBI Taxonomy" id="1076179"/>
    <lineage>
        <taxon>unclassified sequences</taxon>
        <taxon>metagenomes</taxon>
        <taxon>ecological metagenomes</taxon>
    </lineage>
</organism>
<dbReference type="AlphaFoldDB" id="A0A645HF99"/>
<name>A0A645HF99_9ZZZZ</name>
<dbReference type="EMBL" id="VSSQ01087357">
    <property type="protein sequence ID" value="MPN34363.1"/>
    <property type="molecule type" value="Genomic_DNA"/>
</dbReference>
<evidence type="ECO:0000313" key="2">
    <source>
        <dbReference type="EMBL" id="MPN34363.1"/>
    </source>
</evidence>
<feature type="domain" description="Phosphodiester glycosidase" evidence="1">
    <location>
        <begin position="81"/>
        <end position="201"/>
    </location>
</feature>
<gene>
    <name evidence="2" type="ORF">SDC9_181856</name>
</gene>
<dbReference type="PANTHER" id="PTHR40446:SF2">
    <property type="entry name" value="N-ACETYLGLUCOSAMINE-1-PHOSPHODIESTER ALPHA-N-ACETYLGLUCOSAMINIDASE"/>
    <property type="match status" value="1"/>
</dbReference>
<dbReference type="InterPro" id="IPR018711">
    <property type="entry name" value="NAGPA"/>
</dbReference>
<reference evidence="2" key="1">
    <citation type="submission" date="2019-08" db="EMBL/GenBank/DDBJ databases">
        <authorList>
            <person name="Kucharzyk K."/>
            <person name="Murdoch R.W."/>
            <person name="Higgins S."/>
            <person name="Loffler F."/>
        </authorList>
    </citation>
    <scope>NUCLEOTIDE SEQUENCE</scope>
</reference>
<comment type="caution">
    <text evidence="2">The sequence shown here is derived from an EMBL/GenBank/DDBJ whole genome shotgun (WGS) entry which is preliminary data.</text>
</comment>
<proteinExistence type="predicted"/>
<accession>A0A645HF99</accession>
<dbReference type="PANTHER" id="PTHR40446">
    <property type="entry name" value="N-ACETYLGLUCOSAMINE-1-PHOSPHODIESTER ALPHA-N-ACETYLGLUCOSAMINIDASE"/>
    <property type="match status" value="1"/>
</dbReference>
<sequence>MPPDQKKGSGILVFSNLWTWKIPFRGVRVRMNAASIEPGASYEGEVTGLFTAGETVHQEPGSMVIVGLGNQEAVVNGLKGKVRLSFGFKETNRKLKMAIGSWQVLLKDGKVVVKPGGPRHPRTMIGLNDKDILLVTVDGRQKGWSMGMTSYEQAELLQELGCTEGCNIDGGGSTTAWFLGKCMNRPSDKTGMRPNANCILVIE</sequence>
<dbReference type="Pfam" id="PF09992">
    <property type="entry name" value="NAGPA"/>
    <property type="match status" value="1"/>
</dbReference>
<evidence type="ECO:0000259" key="1">
    <source>
        <dbReference type="Pfam" id="PF09992"/>
    </source>
</evidence>